<name>A0ABT1ZLJ4_9BURK</name>
<dbReference type="EMBL" id="JANUGW010000002">
    <property type="protein sequence ID" value="MCS0580770.1"/>
    <property type="molecule type" value="Genomic_DNA"/>
</dbReference>
<proteinExistence type="inferred from homology"/>
<evidence type="ECO:0000313" key="4">
    <source>
        <dbReference type="EMBL" id="MCS0580770.1"/>
    </source>
</evidence>
<feature type="domain" description="Ketoreductase" evidence="3">
    <location>
        <begin position="4"/>
        <end position="179"/>
    </location>
</feature>
<dbReference type="PRINTS" id="PR00080">
    <property type="entry name" value="SDRFAMILY"/>
</dbReference>
<dbReference type="PRINTS" id="PR00081">
    <property type="entry name" value="GDHRDH"/>
</dbReference>
<dbReference type="GO" id="GO:0018454">
    <property type="term" value="F:acetoacetyl-CoA reductase activity"/>
    <property type="evidence" value="ECO:0007669"/>
    <property type="project" value="UniProtKB-EC"/>
</dbReference>
<comment type="caution">
    <text evidence="4">The sequence shown here is derived from an EMBL/GenBank/DDBJ whole genome shotgun (WGS) entry which is preliminary data.</text>
</comment>
<evidence type="ECO:0000313" key="5">
    <source>
        <dbReference type="Proteomes" id="UP001204151"/>
    </source>
</evidence>
<reference evidence="4 5" key="1">
    <citation type="submission" date="2022-08" db="EMBL/GenBank/DDBJ databases">
        <title>Reclassification of Massilia species as members of the genera Telluria, Duganella, Pseudoduganella, Mokoshia gen. nov. and Zemynaea gen. nov. using orthogonal and non-orthogonal genome-based approaches.</title>
        <authorList>
            <person name="Bowman J.P."/>
        </authorList>
    </citation>
    <scope>NUCLEOTIDE SEQUENCE [LARGE SCALE GENOMIC DNA]</scope>
    <source>
        <strain evidence="4 5">JCM 31316</strain>
    </source>
</reference>
<dbReference type="NCBIfam" id="NF009464">
    <property type="entry name" value="PRK12824.1"/>
    <property type="match status" value="1"/>
</dbReference>
<dbReference type="InterPro" id="IPR050259">
    <property type="entry name" value="SDR"/>
</dbReference>
<gene>
    <name evidence="4" type="primary">phbB</name>
    <name evidence="4" type="ORF">NX784_04130</name>
</gene>
<sequence length="241" mass="25672">MNDKVALVTGGTRGLGKAIALALRERGCKVAATWHGDEAAARRLEEEAGIATFRWDVADFDACRAGVARVAERLGPVDVLVNNAGITADAMFHKMDETQWWDVLRTNLGSMFNMTRQVIEGMRTRHYGRIVNISSINGRKGQMGQSNYAAAKAGIFGFTKSLALENAAHGITVNAVAPGYCDTDMVAKVKPEVLQAIVAGIPVGRLGTPQDVARMVAFLADEAAGFVTGATFDVNGGQYLA</sequence>
<dbReference type="PANTHER" id="PTHR42879">
    <property type="entry name" value="3-OXOACYL-(ACYL-CARRIER-PROTEIN) REDUCTASE"/>
    <property type="match status" value="1"/>
</dbReference>
<dbReference type="SMART" id="SM00822">
    <property type="entry name" value="PKS_KR"/>
    <property type="match status" value="1"/>
</dbReference>
<dbReference type="InterPro" id="IPR036291">
    <property type="entry name" value="NAD(P)-bd_dom_sf"/>
</dbReference>
<dbReference type="Pfam" id="PF13561">
    <property type="entry name" value="adh_short_C2"/>
    <property type="match status" value="1"/>
</dbReference>
<dbReference type="InterPro" id="IPR020904">
    <property type="entry name" value="Sc_DH/Rdtase_CS"/>
</dbReference>
<dbReference type="NCBIfam" id="TIGR01829">
    <property type="entry name" value="AcAcCoA_reduct"/>
    <property type="match status" value="1"/>
</dbReference>
<keyword evidence="2 4" id="KW-0560">Oxidoreductase</keyword>
<dbReference type="InterPro" id="IPR057326">
    <property type="entry name" value="KR_dom"/>
</dbReference>
<dbReference type="NCBIfam" id="NF009466">
    <property type="entry name" value="PRK12826.1-2"/>
    <property type="match status" value="1"/>
</dbReference>
<protein>
    <submittedName>
        <fullName evidence="4">Acetoacetyl-CoA reductase</fullName>
        <ecNumber evidence="4">1.1.1.36</ecNumber>
    </submittedName>
</protein>
<evidence type="ECO:0000256" key="1">
    <source>
        <dbReference type="ARBA" id="ARBA00006484"/>
    </source>
</evidence>
<comment type="similarity">
    <text evidence="1">Belongs to the short-chain dehydrogenases/reductases (SDR) family.</text>
</comment>
<keyword evidence="5" id="KW-1185">Reference proteome</keyword>
<dbReference type="PANTHER" id="PTHR42879:SF2">
    <property type="entry name" value="3-OXOACYL-[ACYL-CARRIER-PROTEIN] REDUCTASE FABG"/>
    <property type="match status" value="1"/>
</dbReference>
<dbReference type="EC" id="1.1.1.36" evidence="4"/>
<evidence type="ECO:0000256" key="2">
    <source>
        <dbReference type="ARBA" id="ARBA00023002"/>
    </source>
</evidence>
<dbReference type="RefSeq" id="WP_258815419.1">
    <property type="nucleotide sequence ID" value="NZ_JANUGW010000002.1"/>
</dbReference>
<dbReference type="CDD" id="cd05333">
    <property type="entry name" value="BKR_SDR_c"/>
    <property type="match status" value="1"/>
</dbReference>
<dbReference type="Proteomes" id="UP001204151">
    <property type="component" value="Unassembled WGS sequence"/>
</dbReference>
<dbReference type="InterPro" id="IPR002347">
    <property type="entry name" value="SDR_fam"/>
</dbReference>
<accession>A0ABT1ZLJ4</accession>
<dbReference type="SUPFAM" id="SSF51735">
    <property type="entry name" value="NAD(P)-binding Rossmann-fold domains"/>
    <property type="match status" value="1"/>
</dbReference>
<dbReference type="PROSITE" id="PS00061">
    <property type="entry name" value="ADH_SHORT"/>
    <property type="match status" value="1"/>
</dbReference>
<organism evidence="4 5">
    <name type="scientific">Massilia pinisoli</name>
    <dbReference type="NCBI Taxonomy" id="1772194"/>
    <lineage>
        <taxon>Bacteria</taxon>
        <taxon>Pseudomonadati</taxon>
        <taxon>Pseudomonadota</taxon>
        <taxon>Betaproteobacteria</taxon>
        <taxon>Burkholderiales</taxon>
        <taxon>Oxalobacteraceae</taxon>
        <taxon>Telluria group</taxon>
        <taxon>Massilia</taxon>
    </lineage>
</organism>
<dbReference type="InterPro" id="IPR011283">
    <property type="entry name" value="Acetoacetyl-CoA_reductase"/>
</dbReference>
<dbReference type="Gene3D" id="3.40.50.720">
    <property type="entry name" value="NAD(P)-binding Rossmann-like Domain"/>
    <property type="match status" value="1"/>
</dbReference>
<evidence type="ECO:0000259" key="3">
    <source>
        <dbReference type="SMART" id="SM00822"/>
    </source>
</evidence>